<proteinExistence type="predicted"/>
<sequence length="537" mass="62061">MNRETKYWRKRANLRMDEYHKNSDTAIALIVNAYDKAMQDINDDIKKIFYRFAKNGKITESEARELLNSNISQRELESIRSKVGQIQDEDLKAYMLAQLNMKAYKARITRLEALKESIYINCKIAADTEIKQSTLSYIDNMNNAYHRNIYDIQKGTGLGFSFAEMPTDTIEEILKNNWSGKHYSKRIWHNTDILADKLAETITSGLMSGQSSRRMAKEIEDLSDDGKYAAERLIRTETTYVCNMAEIESYKECDIQKYVFVATLDLRTSQICREHDKKLYEVSKAVPGENLPPLHPHCRSTTIAYRDEETLNNLQRRARDPETGKSYILPHNMSYNEWYKKYVVEKHGAKKAEIFEKMIKNKSSDRKMYKEYKAIIGENNIESFEEFRKTKYNKSNEWQTMKDYYKARTQGNISAFSSYGDYKSVINELSNKLIGIKTSDGIEIKSYSKHMIDRILGTSNDPKTGLPRSGTTVEGVLDALRNPIKITETKARKLDKIAETSKKYIGEKSTVSINPNTGNLIQSNPTDKDKVRRLKSV</sequence>
<dbReference type="EMBL" id="CP010086">
    <property type="protein sequence ID" value="AJG98859.1"/>
    <property type="molecule type" value="Genomic_DNA"/>
</dbReference>
<gene>
    <name evidence="3" type="ORF">LF65_02273</name>
</gene>
<feature type="compositionally biased region" description="Polar residues" evidence="1">
    <location>
        <begin position="514"/>
        <end position="525"/>
    </location>
</feature>
<accession>A0A0B5Q9F1</accession>
<organism evidence="3 4">
    <name type="scientific">Clostridium beijerinckii</name>
    <name type="common">Clostridium MP</name>
    <dbReference type="NCBI Taxonomy" id="1520"/>
    <lineage>
        <taxon>Bacteria</taxon>
        <taxon>Bacillati</taxon>
        <taxon>Bacillota</taxon>
        <taxon>Clostridia</taxon>
        <taxon>Eubacteriales</taxon>
        <taxon>Clostridiaceae</taxon>
        <taxon>Clostridium</taxon>
    </lineage>
</organism>
<dbReference type="InterPro" id="IPR006528">
    <property type="entry name" value="Phage_head_morphogenesis_dom"/>
</dbReference>
<protein>
    <recommendedName>
        <fullName evidence="2">Phage head morphogenesis domain-containing protein</fullName>
    </recommendedName>
</protein>
<dbReference type="NCBIfam" id="TIGR01641">
    <property type="entry name" value="phageSPP1_gp7"/>
    <property type="match status" value="1"/>
</dbReference>
<evidence type="ECO:0000313" key="4">
    <source>
        <dbReference type="Proteomes" id="UP000031866"/>
    </source>
</evidence>
<evidence type="ECO:0000256" key="1">
    <source>
        <dbReference type="SAM" id="MobiDB-lite"/>
    </source>
</evidence>
<feature type="domain" description="Phage head morphogenesis" evidence="2">
    <location>
        <begin position="197"/>
        <end position="303"/>
    </location>
</feature>
<dbReference type="OrthoDB" id="9765386at2"/>
<dbReference type="Proteomes" id="UP000031866">
    <property type="component" value="Chromosome"/>
</dbReference>
<dbReference type="RefSeq" id="WP_052482795.1">
    <property type="nucleotide sequence ID" value="NZ_CP010086.2"/>
</dbReference>
<dbReference type="KEGG" id="cbei:LF65_02273"/>
<dbReference type="AlphaFoldDB" id="A0A0B5Q9F1"/>
<evidence type="ECO:0000259" key="2">
    <source>
        <dbReference type="Pfam" id="PF04233"/>
    </source>
</evidence>
<feature type="region of interest" description="Disordered" evidence="1">
    <location>
        <begin position="514"/>
        <end position="537"/>
    </location>
</feature>
<evidence type="ECO:0000313" key="3">
    <source>
        <dbReference type="EMBL" id="AJG98859.1"/>
    </source>
</evidence>
<reference evidence="4" key="1">
    <citation type="submission" date="2014-12" db="EMBL/GenBank/DDBJ databases">
        <title>Genome sequence of Clostridium beijerinckii strain 59B.</title>
        <authorList>
            <person name="Little G.T."/>
            <person name="Minton N.P."/>
        </authorList>
    </citation>
    <scope>NUCLEOTIDE SEQUENCE [LARGE SCALE GENOMIC DNA]</scope>
    <source>
        <strain evidence="4">59B</strain>
    </source>
</reference>
<dbReference type="STRING" id="1520.LF65_02273"/>
<name>A0A0B5Q9F1_CLOBE</name>
<dbReference type="Pfam" id="PF04233">
    <property type="entry name" value="Phage_Mu_F"/>
    <property type="match status" value="1"/>
</dbReference>